<evidence type="ECO:0000313" key="1">
    <source>
        <dbReference type="EMBL" id="KAG9065461.1"/>
    </source>
</evidence>
<sequence>MLVRRSLQRFNGVPVVDLPFLSGLLLPAWCSKFQFQIDEINTASGFGYKGSGVTADLAFLTAFLQQRNETSSDIRACFLMTDGDKLNSTLAATRHSYENAGIPSNVKGILRIHLEFPRVKGVKPVTHVRKDPTTRAKDVMVYINCENMDSFFDESIKAYRKDMIKLKKLIKYVCVS</sequence>
<dbReference type="OrthoDB" id="2420447at2759"/>
<keyword evidence="2" id="KW-1185">Reference proteome</keyword>
<reference evidence="1" key="1">
    <citation type="submission" date="2021-06" db="EMBL/GenBank/DDBJ databases">
        <title>Genome Sequence of Mortierella hyaline Strain SCG-10, a Cold-Adapted, Nitrate-Reducing Fungus Isolated from Soil in Minnesota, USA.</title>
        <authorList>
            <person name="Aldossari N."/>
        </authorList>
    </citation>
    <scope>NUCLEOTIDE SEQUENCE</scope>
    <source>
        <strain evidence="1">SCG-10</strain>
    </source>
</reference>
<evidence type="ECO:0000313" key="2">
    <source>
        <dbReference type="Proteomes" id="UP000707451"/>
    </source>
</evidence>
<dbReference type="EMBL" id="JAHRHY010000012">
    <property type="protein sequence ID" value="KAG9065461.1"/>
    <property type="molecule type" value="Genomic_DNA"/>
</dbReference>
<comment type="caution">
    <text evidence="1">The sequence shown here is derived from an EMBL/GenBank/DDBJ whole genome shotgun (WGS) entry which is preliminary data.</text>
</comment>
<gene>
    <name evidence="1" type="ORF">KI688_002788</name>
</gene>
<proteinExistence type="predicted"/>
<organism evidence="1 2">
    <name type="scientific">Linnemannia hyalina</name>
    <dbReference type="NCBI Taxonomy" id="64524"/>
    <lineage>
        <taxon>Eukaryota</taxon>
        <taxon>Fungi</taxon>
        <taxon>Fungi incertae sedis</taxon>
        <taxon>Mucoromycota</taxon>
        <taxon>Mortierellomycotina</taxon>
        <taxon>Mortierellomycetes</taxon>
        <taxon>Mortierellales</taxon>
        <taxon>Mortierellaceae</taxon>
        <taxon>Linnemannia</taxon>
    </lineage>
</organism>
<dbReference type="Proteomes" id="UP000707451">
    <property type="component" value="Unassembled WGS sequence"/>
</dbReference>
<accession>A0A9P7XTJ7</accession>
<dbReference type="AlphaFoldDB" id="A0A9P7XTJ7"/>
<protein>
    <submittedName>
        <fullName evidence="1">Uncharacterized protein</fullName>
    </submittedName>
</protein>
<name>A0A9P7XTJ7_9FUNG</name>